<name>A0ACA9QX28_9GLOM</name>
<evidence type="ECO:0000313" key="1">
    <source>
        <dbReference type="EMBL" id="CAG8767796.1"/>
    </source>
</evidence>
<protein>
    <submittedName>
        <fullName evidence="1">6649_t:CDS:1</fullName>
    </submittedName>
</protein>
<dbReference type="EMBL" id="CAJVPT010062945">
    <property type="protein sequence ID" value="CAG8767796.1"/>
    <property type="molecule type" value="Genomic_DNA"/>
</dbReference>
<comment type="caution">
    <text evidence="1">The sequence shown here is derived from an EMBL/GenBank/DDBJ whole genome shotgun (WGS) entry which is preliminary data.</text>
</comment>
<dbReference type="Proteomes" id="UP000789525">
    <property type="component" value="Unassembled WGS sequence"/>
</dbReference>
<accession>A0ACA9QX28</accession>
<proteinExistence type="predicted"/>
<sequence>ASSSSLVRVDVLVDAIIGAGSGSISKYDTYACNSPLALNLGKQIGSQLAELPLTAGDPIVASKT</sequence>
<keyword evidence="2" id="KW-1185">Reference proteome</keyword>
<gene>
    <name evidence="1" type="ORF">ACOLOM_LOCUS13564</name>
</gene>
<reference evidence="1" key="1">
    <citation type="submission" date="2021-06" db="EMBL/GenBank/DDBJ databases">
        <authorList>
            <person name="Kallberg Y."/>
            <person name="Tangrot J."/>
            <person name="Rosling A."/>
        </authorList>
    </citation>
    <scope>NUCLEOTIDE SEQUENCE</scope>
    <source>
        <strain evidence="1">CL356</strain>
    </source>
</reference>
<feature type="non-terminal residue" evidence="1">
    <location>
        <position position="1"/>
    </location>
</feature>
<organism evidence="1 2">
    <name type="scientific">Acaulospora colombiana</name>
    <dbReference type="NCBI Taxonomy" id="27376"/>
    <lineage>
        <taxon>Eukaryota</taxon>
        <taxon>Fungi</taxon>
        <taxon>Fungi incertae sedis</taxon>
        <taxon>Mucoromycota</taxon>
        <taxon>Glomeromycotina</taxon>
        <taxon>Glomeromycetes</taxon>
        <taxon>Diversisporales</taxon>
        <taxon>Acaulosporaceae</taxon>
        <taxon>Acaulospora</taxon>
    </lineage>
</organism>
<evidence type="ECO:0000313" key="2">
    <source>
        <dbReference type="Proteomes" id="UP000789525"/>
    </source>
</evidence>